<organism evidence="2 3">
    <name type="scientific">Trapa natans</name>
    <name type="common">Water chestnut</name>
    <dbReference type="NCBI Taxonomy" id="22666"/>
    <lineage>
        <taxon>Eukaryota</taxon>
        <taxon>Viridiplantae</taxon>
        <taxon>Streptophyta</taxon>
        <taxon>Embryophyta</taxon>
        <taxon>Tracheophyta</taxon>
        <taxon>Spermatophyta</taxon>
        <taxon>Magnoliopsida</taxon>
        <taxon>eudicotyledons</taxon>
        <taxon>Gunneridae</taxon>
        <taxon>Pentapetalae</taxon>
        <taxon>rosids</taxon>
        <taxon>malvids</taxon>
        <taxon>Myrtales</taxon>
        <taxon>Lythraceae</taxon>
        <taxon>Trapa</taxon>
    </lineage>
</organism>
<proteinExistence type="predicted"/>
<feature type="chain" id="PRO_5043021249" description="Pectinesterase inhibitor domain-containing protein" evidence="1">
    <location>
        <begin position="26"/>
        <end position="184"/>
    </location>
</feature>
<feature type="signal peptide" evidence="1">
    <location>
        <begin position="1"/>
        <end position="25"/>
    </location>
</feature>
<dbReference type="EMBL" id="JAXQNO010000023">
    <property type="protein sequence ID" value="KAK4764955.1"/>
    <property type="molecule type" value="Genomic_DNA"/>
</dbReference>
<name>A0AAN7KD10_TRANT</name>
<dbReference type="Gene3D" id="1.20.140.40">
    <property type="entry name" value="Invertase/pectin methylesterase inhibitor family protein"/>
    <property type="match status" value="1"/>
</dbReference>
<dbReference type="NCBIfam" id="TIGR01614">
    <property type="entry name" value="PME_inhib"/>
    <property type="match status" value="1"/>
</dbReference>
<comment type="caution">
    <text evidence="2">The sequence shown here is derived from an EMBL/GenBank/DDBJ whole genome shotgun (WGS) entry which is preliminary data.</text>
</comment>
<dbReference type="PANTHER" id="PTHR31890">
    <property type="entry name" value="PLANT INVERTASE/PECTIN METHYLESTERASE INHIBITOR SUPERFAMILY PROTEIN"/>
    <property type="match status" value="1"/>
</dbReference>
<keyword evidence="3" id="KW-1185">Reference proteome</keyword>
<evidence type="ECO:0008006" key="4">
    <source>
        <dbReference type="Google" id="ProtNLM"/>
    </source>
</evidence>
<dbReference type="AlphaFoldDB" id="A0AAN7KD10"/>
<dbReference type="InterPro" id="IPR006501">
    <property type="entry name" value="Pectinesterase_inhib_dom"/>
</dbReference>
<dbReference type="InterPro" id="IPR035513">
    <property type="entry name" value="Invertase/methylesterase_inhib"/>
</dbReference>
<dbReference type="Proteomes" id="UP001346149">
    <property type="component" value="Unassembled WGS sequence"/>
</dbReference>
<evidence type="ECO:0000313" key="3">
    <source>
        <dbReference type="Proteomes" id="UP001346149"/>
    </source>
</evidence>
<gene>
    <name evidence="2" type="ORF">SAY86_026045</name>
</gene>
<accession>A0AAN7KD10</accession>
<protein>
    <recommendedName>
        <fullName evidence="4">Pectinesterase inhibitor domain-containing protein</fullName>
    </recommendedName>
</protein>
<dbReference type="PANTHER" id="PTHR31890:SF9">
    <property type="entry name" value="PLANT INVERTASE_PECTIN METHYLESTERASE INHIBITOR SUPERFAMILY PROTEIN"/>
    <property type="match status" value="1"/>
</dbReference>
<evidence type="ECO:0000256" key="1">
    <source>
        <dbReference type="SAM" id="SignalP"/>
    </source>
</evidence>
<reference evidence="2 3" key="1">
    <citation type="journal article" date="2023" name="Hortic Res">
        <title>Pangenome of water caltrop reveals structural variations and asymmetric subgenome divergence after allopolyploidization.</title>
        <authorList>
            <person name="Zhang X."/>
            <person name="Chen Y."/>
            <person name="Wang L."/>
            <person name="Yuan Y."/>
            <person name="Fang M."/>
            <person name="Shi L."/>
            <person name="Lu R."/>
            <person name="Comes H.P."/>
            <person name="Ma Y."/>
            <person name="Chen Y."/>
            <person name="Huang G."/>
            <person name="Zhou Y."/>
            <person name="Zheng Z."/>
            <person name="Qiu Y."/>
        </authorList>
    </citation>
    <scope>NUCLEOTIDE SEQUENCE [LARGE SCALE GENOMIC DNA]</scope>
    <source>
        <strain evidence="2">F231</strain>
    </source>
</reference>
<evidence type="ECO:0000313" key="2">
    <source>
        <dbReference type="EMBL" id="KAK4764955.1"/>
    </source>
</evidence>
<dbReference type="SUPFAM" id="SSF101148">
    <property type="entry name" value="Plant invertase/pectin methylesterase inhibitor"/>
    <property type="match status" value="1"/>
</dbReference>
<dbReference type="GO" id="GO:0004857">
    <property type="term" value="F:enzyme inhibitor activity"/>
    <property type="evidence" value="ECO:0007669"/>
    <property type="project" value="InterPro"/>
</dbReference>
<keyword evidence="1" id="KW-0732">Signal</keyword>
<sequence length="184" mass="20094">MEWHDMKKSLLLLGIIFSSASTVSAAETSLVRQVCGNTSSIPYNECVVALNGDFRTKKIRGIRALTFLSLDLAMANSSEAAGFVGGMAVKAPAGLKRVLKFCYDSLYSSNRNFHSAVGDLMVDPMVANYDVLIAMDGVRNCRYQMETANVSIPAVNQRCNNVELFVRICYTTTNLAKKFSGKAI</sequence>